<protein>
    <recommendedName>
        <fullName evidence="2">Protein MIX23</fullName>
    </recommendedName>
    <alternativeName>
        <fullName evidence="3">Coiled-coil domain-containing protein 58</fullName>
    </alternativeName>
</protein>
<accession>A0AAJ6YN78</accession>
<sequence>MALTSSMECGDILEFQNTLKQMRQIDDKIIYVLNTTIPTESFKTQVNASHSCKDLFQQIQSVHSQRDIAIKKCLYTIKGRIEELKKQRDDGNIDSTILKSLRKAQVESGILQSELSIEEVIKKQTSKVYYEKCRRFYKPEKLLN</sequence>
<evidence type="ECO:0000256" key="1">
    <source>
        <dbReference type="ARBA" id="ARBA00024204"/>
    </source>
</evidence>
<dbReference type="AlphaFoldDB" id="A0AAJ6YN78"/>
<dbReference type="GO" id="GO:0005758">
    <property type="term" value="C:mitochondrial intermembrane space"/>
    <property type="evidence" value="ECO:0007669"/>
    <property type="project" value="InterPro"/>
</dbReference>
<dbReference type="Pfam" id="PF09774">
    <property type="entry name" value="MIX23"/>
    <property type="match status" value="1"/>
</dbReference>
<proteinExistence type="inferred from homology"/>
<evidence type="ECO:0000256" key="3">
    <source>
        <dbReference type="ARBA" id="ARBA00030733"/>
    </source>
</evidence>
<dbReference type="CTD" id="40159"/>
<name>A0AAJ6YN78_9HYME</name>
<organism evidence="4 5">
    <name type="scientific">Ceratosolen solmsi marchali</name>
    <dbReference type="NCBI Taxonomy" id="326594"/>
    <lineage>
        <taxon>Eukaryota</taxon>
        <taxon>Metazoa</taxon>
        <taxon>Ecdysozoa</taxon>
        <taxon>Arthropoda</taxon>
        <taxon>Hexapoda</taxon>
        <taxon>Insecta</taxon>
        <taxon>Pterygota</taxon>
        <taxon>Neoptera</taxon>
        <taxon>Endopterygota</taxon>
        <taxon>Hymenoptera</taxon>
        <taxon>Apocrita</taxon>
        <taxon>Proctotrupomorpha</taxon>
        <taxon>Chalcidoidea</taxon>
        <taxon>Agaonidae</taxon>
        <taxon>Agaoninae</taxon>
        <taxon>Ceratosolen</taxon>
    </lineage>
</organism>
<evidence type="ECO:0000313" key="5">
    <source>
        <dbReference type="RefSeq" id="XP_011501130.1"/>
    </source>
</evidence>
<evidence type="ECO:0000313" key="4">
    <source>
        <dbReference type="Proteomes" id="UP000695007"/>
    </source>
</evidence>
<dbReference type="KEGG" id="csol:105364799"/>
<dbReference type="InterPro" id="IPR019171">
    <property type="entry name" value="MIX23"/>
</dbReference>
<dbReference type="RefSeq" id="XP_011501130.1">
    <property type="nucleotide sequence ID" value="XM_011502828.1"/>
</dbReference>
<gene>
    <name evidence="5" type="primary">LOC105364799</name>
</gene>
<dbReference type="Proteomes" id="UP000695007">
    <property type="component" value="Unplaced"/>
</dbReference>
<dbReference type="PANTHER" id="PTHR31905">
    <property type="entry name" value="COILED-COIL DOMAIN-CONTAINING PROTEIN 58"/>
    <property type="match status" value="1"/>
</dbReference>
<dbReference type="GeneID" id="105364799"/>
<comment type="similarity">
    <text evidence="1">Belongs to the MIX23 family.</text>
</comment>
<keyword evidence="4" id="KW-1185">Reference proteome</keyword>
<reference evidence="5" key="1">
    <citation type="submission" date="2025-08" db="UniProtKB">
        <authorList>
            <consortium name="RefSeq"/>
        </authorList>
    </citation>
    <scope>IDENTIFICATION</scope>
</reference>
<evidence type="ECO:0000256" key="2">
    <source>
        <dbReference type="ARBA" id="ARBA00024228"/>
    </source>
</evidence>
<dbReference type="PANTHER" id="PTHR31905:SF2">
    <property type="entry name" value="PROTEIN MIX23"/>
    <property type="match status" value="1"/>
</dbReference>